<dbReference type="EMBL" id="JBDIZK010000012">
    <property type="protein sequence ID" value="MEN3749089.1"/>
    <property type="molecule type" value="Genomic_DNA"/>
</dbReference>
<dbReference type="RefSeq" id="WP_346248130.1">
    <property type="nucleotide sequence ID" value="NZ_JBDIZK010000012.1"/>
</dbReference>
<reference evidence="2 3" key="1">
    <citation type="submission" date="2024-05" db="EMBL/GenBank/DDBJ databases">
        <title>Sphingomonas sp. HF-S3 16S ribosomal RNA gene Genome sequencing and assembly.</title>
        <authorList>
            <person name="Lee H."/>
        </authorList>
    </citation>
    <scope>NUCLEOTIDE SEQUENCE [LARGE SCALE GENOMIC DNA]</scope>
    <source>
        <strain evidence="2 3">HF-S3</strain>
    </source>
</reference>
<sequence>MPSLANAVLLLTLAVSIPPQSSAVPTRVTIQANGQWTTEVSGEETVRDCATFRPTERQVRDYFAAAIPVDTRAYNHDLSMSRCHARGSARFGNRPAGAWRYSPMGSVAISTA</sequence>
<keyword evidence="3" id="KW-1185">Reference proteome</keyword>
<protein>
    <recommendedName>
        <fullName evidence="4">DUF3617 family protein</fullName>
    </recommendedName>
</protein>
<gene>
    <name evidence="2" type="ORF">TPR58_18090</name>
</gene>
<evidence type="ECO:0000313" key="2">
    <source>
        <dbReference type="EMBL" id="MEN3749089.1"/>
    </source>
</evidence>
<dbReference type="Proteomes" id="UP001427805">
    <property type="component" value="Unassembled WGS sequence"/>
</dbReference>
<name>A0ABV0BC21_9SPHN</name>
<feature type="chain" id="PRO_5046749255" description="DUF3617 family protein" evidence="1">
    <location>
        <begin position="24"/>
        <end position="112"/>
    </location>
</feature>
<proteinExistence type="predicted"/>
<keyword evidence="1" id="KW-0732">Signal</keyword>
<evidence type="ECO:0008006" key="4">
    <source>
        <dbReference type="Google" id="ProtNLM"/>
    </source>
</evidence>
<organism evidence="2 3">
    <name type="scientific">Sphingomonas rustica</name>
    <dbReference type="NCBI Taxonomy" id="3103142"/>
    <lineage>
        <taxon>Bacteria</taxon>
        <taxon>Pseudomonadati</taxon>
        <taxon>Pseudomonadota</taxon>
        <taxon>Alphaproteobacteria</taxon>
        <taxon>Sphingomonadales</taxon>
        <taxon>Sphingomonadaceae</taxon>
        <taxon>Sphingomonas</taxon>
    </lineage>
</organism>
<comment type="caution">
    <text evidence="2">The sequence shown here is derived from an EMBL/GenBank/DDBJ whole genome shotgun (WGS) entry which is preliminary data.</text>
</comment>
<evidence type="ECO:0000256" key="1">
    <source>
        <dbReference type="SAM" id="SignalP"/>
    </source>
</evidence>
<accession>A0ABV0BC21</accession>
<feature type="signal peptide" evidence="1">
    <location>
        <begin position="1"/>
        <end position="23"/>
    </location>
</feature>
<evidence type="ECO:0000313" key="3">
    <source>
        <dbReference type="Proteomes" id="UP001427805"/>
    </source>
</evidence>